<feature type="transmembrane region" description="Helical" evidence="1">
    <location>
        <begin position="6"/>
        <end position="28"/>
    </location>
</feature>
<organism evidence="2 3">
    <name type="scientific">Ruminococcus bromii</name>
    <dbReference type="NCBI Taxonomy" id="40518"/>
    <lineage>
        <taxon>Bacteria</taxon>
        <taxon>Bacillati</taxon>
        <taxon>Bacillota</taxon>
        <taxon>Clostridia</taxon>
        <taxon>Eubacteriales</taxon>
        <taxon>Oscillospiraceae</taxon>
        <taxon>Ruminococcus</taxon>
    </lineage>
</organism>
<gene>
    <name evidence="2" type="ORF">E2N93_04300</name>
</gene>
<evidence type="ECO:0000313" key="3">
    <source>
        <dbReference type="Proteomes" id="UP001056693"/>
    </source>
</evidence>
<reference evidence="2 3" key="1">
    <citation type="submission" date="2019-03" db="EMBL/GenBank/DDBJ databases">
        <authorList>
            <person name="Molinero N."/>
            <person name="Sanchez B."/>
            <person name="Walker A."/>
            <person name="Duncan S."/>
            <person name="Delgado S."/>
            <person name="Margolles A."/>
        </authorList>
    </citation>
    <scope>NUCLEOTIDE SEQUENCE [LARGE SCALE GENOMIC DNA]</scope>
    <source>
        <strain evidence="2 3">IPLA60002</strain>
    </source>
</reference>
<keyword evidence="1" id="KW-0472">Membrane</keyword>
<keyword evidence="1" id="KW-0812">Transmembrane</keyword>
<sequence length="227" mass="26462">MKKEKLMPIVTIVLAVLCVAGFVTYGISRSMLLDTKEKVNNLKLNVKVTQATNDEIEPTIVVETVNPKNNLENKLTELNSEIQSYTKHKSDMIEIAEKFVEARYTYEGKQYEEVDNILNAVSPYVCQDYYERLKPILEINGQGTMMTPTEFPSGYNTEVIRTFEEYQDEDYYSYMIHATLYVEAHQTVKRPNDRDERVIFKVEMTVIDGNWYVYDCKPDDTIMEIKQ</sequence>
<dbReference type="EMBL" id="SNUZ01000007">
    <property type="protein sequence ID" value="MCL3787245.1"/>
    <property type="molecule type" value="Genomic_DNA"/>
</dbReference>
<name>A0ABT0NG58_9FIRM</name>
<dbReference type="Proteomes" id="UP001056693">
    <property type="component" value="Unassembled WGS sequence"/>
</dbReference>
<accession>A0ABT0NG58</accession>
<evidence type="ECO:0000256" key="1">
    <source>
        <dbReference type="SAM" id="Phobius"/>
    </source>
</evidence>
<comment type="caution">
    <text evidence="2">The sequence shown here is derived from an EMBL/GenBank/DDBJ whole genome shotgun (WGS) entry which is preliminary data.</text>
</comment>
<evidence type="ECO:0000313" key="2">
    <source>
        <dbReference type="EMBL" id="MCL3787245.1"/>
    </source>
</evidence>
<keyword evidence="1" id="KW-1133">Transmembrane helix</keyword>
<proteinExistence type="predicted"/>
<protein>
    <submittedName>
        <fullName evidence="2">Uncharacterized protein</fullName>
    </submittedName>
</protein>
<dbReference type="RefSeq" id="WP_249376230.1">
    <property type="nucleotide sequence ID" value="NZ_SNUZ01000007.1"/>
</dbReference>
<keyword evidence="3" id="KW-1185">Reference proteome</keyword>